<evidence type="ECO:0000256" key="1">
    <source>
        <dbReference type="SAM" id="Coils"/>
    </source>
</evidence>
<sequence>MESLPSLTNLLATQRAHNIPYFMNWLFQLKPNSLDGEFKDEMDVVETSEPTDAERQQPYMIGFDNNLYMSPYMHLGGGLLDESQKEMMEEVDAVEDDKITTIFSKEIHDLELRMMQNFNMIRKELREEIKEHLSKLLSEKEANYEPPMYTYTGYEREHGDLPDEDEEPIRRVDPIDLTSFASPTPNINIPNEILTMIALEKKDH</sequence>
<dbReference type="OrthoDB" id="10395474at2759"/>
<gene>
    <name evidence="2" type="ORF">EZV62_015027</name>
</gene>
<feature type="coiled-coil region" evidence="1">
    <location>
        <begin position="115"/>
        <end position="142"/>
    </location>
</feature>
<proteinExistence type="predicted"/>
<dbReference type="EMBL" id="VAHF01000006">
    <property type="protein sequence ID" value="TXG60454.1"/>
    <property type="molecule type" value="Genomic_DNA"/>
</dbReference>
<protein>
    <submittedName>
        <fullName evidence="2">Uncharacterized protein</fullName>
    </submittedName>
</protein>
<accession>A0A5C7HUJ2</accession>
<reference evidence="3" key="1">
    <citation type="journal article" date="2019" name="Gigascience">
        <title>De novo genome assembly of the endangered Acer yangbiense, a plant species with extremely small populations endemic to Yunnan Province, China.</title>
        <authorList>
            <person name="Yang J."/>
            <person name="Wariss H.M."/>
            <person name="Tao L."/>
            <person name="Zhang R."/>
            <person name="Yun Q."/>
            <person name="Hollingsworth P."/>
            <person name="Dao Z."/>
            <person name="Luo G."/>
            <person name="Guo H."/>
            <person name="Ma Y."/>
            <person name="Sun W."/>
        </authorList>
    </citation>
    <scope>NUCLEOTIDE SEQUENCE [LARGE SCALE GENOMIC DNA]</scope>
    <source>
        <strain evidence="3">cv. Malutang</strain>
    </source>
</reference>
<keyword evidence="1" id="KW-0175">Coiled coil</keyword>
<dbReference type="AlphaFoldDB" id="A0A5C7HUJ2"/>
<comment type="caution">
    <text evidence="2">The sequence shown here is derived from an EMBL/GenBank/DDBJ whole genome shotgun (WGS) entry which is preliminary data.</text>
</comment>
<dbReference type="Proteomes" id="UP000323000">
    <property type="component" value="Chromosome 6"/>
</dbReference>
<organism evidence="2 3">
    <name type="scientific">Acer yangbiense</name>
    <dbReference type="NCBI Taxonomy" id="1000413"/>
    <lineage>
        <taxon>Eukaryota</taxon>
        <taxon>Viridiplantae</taxon>
        <taxon>Streptophyta</taxon>
        <taxon>Embryophyta</taxon>
        <taxon>Tracheophyta</taxon>
        <taxon>Spermatophyta</taxon>
        <taxon>Magnoliopsida</taxon>
        <taxon>eudicotyledons</taxon>
        <taxon>Gunneridae</taxon>
        <taxon>Pentapetalae</taxon>
        <taxon>rosids</taxon>
        <taxon>malvids</taxon>
        <taxon>Sapindales</taxon>
        <taxon>Sapindaceae</taxon>
        <taxon>Hippocastanoideae</taxon>
        <taxon>Acereae</taxon>
        <taxon>Acer</taxon>
    </lineage>
</organism>
<evidence type="ECO:0000313" key="3">
    <source>
        <dbReference type="Proteomes" id="UP000323000"/>
    </source>
</evidence>
<keyword evidence="3" id="KW-1185">Reference proteome</keyword>
<evidence type="ECO:0000313" key="2">
    <source>
        <dbReference type="EMBL" id="TXG60454.1"/>
    </source>
</evidence>
<name>A0A5C7HUJ2_9ROSI</name>